<feature type="transmembrane region" description="Helical" evidence="1">
    <location>
        <begin position="207"/>
        <end position="234"/>
    </location>
</feature>
<evidence type="ECO:0000256" key="1">
    <source>
        <dbReference type="SAM" id="Phobius"/>
    </source>
</evidence>
<gene>
    <name evidence="2" type="ORF">E5163_05530</name>
</gene>
<keyword evidence="1" id="KW-0812">Transmembrane</keyword>
<comment type="caution">
    <text evidence="2">The sequence shown here is derived from an EMBL/GenBank/DDBJ whole genome shotgun (WGS) entry which is preliminary data.</text>
</comment>
<sequence>MVTLERTRKDAPWAWLKAGFADMMSAPVISIGYGAAFTLAGVLITVGLWSIGQAAMTPVLAGGFALVAPAFAVGIYRINQVREEGKTPGLLDFWSLPAGRIGQLALLSVLLLVFFLTWARLAQFLYAAFTVGNSMPAGEFTQFLFTDPAGLTLLVVGTAIGAVLAFVTFAVSALAFPMLTDQDVDAVTAVVASVKAVLQQPFTMLTWAWLIAFFVAVGSALFFVGLALAFPWLAHASWRAYRDFDPKPEPSASAVRG</sequence>
<dbReference type="Proteomes" id="UP000308054">
    <property type="component" value="Unassembled WGS sequence"/>
</dbReference>
<protein>
    <submittedName>
        <fullName evidence="2">DUF2189 domain-containing protein</fullName>
    </submittedName>
</protein>
<dbReference type="EMBL" id="SRXW01000001">
    <property type="protein sequence ID" value="TGY90580.1"/>
    <property type="molecule type" value="Genomic_DNA"/>
</dbReference>
<dbReference type="Pfam" id="PF09955">
    <property type="entry name" value="DUF2189"/>
    <property type="match status" value="1"/>
</dbReference>
<feature type="transmembrane region" description="Helical" evidence="1">
    <location>
        <begin position="59"/>
        <end position="78"/>
    </location>
</feature>
<dbReference type="AlphaFoldDB" id="A0A4S2H4K0"/>
<proteinExistence type="predicted"/>
<reference evidence="2 3" key="1">
    <citation type="journal article" date="2017" name="Int. J. Syst. Evol. Microbiol.">
        <title>Marinicauda algicola sp. nov., isolated from a marine red alga Rhodosorus marinus.</title>
        <authorList>
            <person name="Jeong S.E."/>
            <person name="Jeon S.H."/>
            <person name="Chun B.H."/>
            <person name="Kim D.W."/>
            <person name="Jeon C.O."/>
        </authorList>
    </citation>
    <scope>NUCLEOTIDE SEQUENCE [LARGE SCALE GENOMIC DNA]</scope>
    <source>
        <strain evidence="2 3">JCM 31718</strain>
    </source>
</reference>
<name>A0A4S2H4K0_9PROT</name>
<keyword evidence="3" id="KW-1185">Reference proteome</keyword>
<dbReference type="OrthoDB" id="9809543at2"/>
<dbReference type="RefSeq" id="WP_135995078.1">
    <property type="nucleotide sequence ID" value="NZ_CP071057.1"/>
</dbReference>
<dbReference type="InterPro" id="IPR018692">
    <property type="entry name" value="DUF2189"/>
</dbReference>
<feature type="transmembrane region" description="Helical" evidence="1">
    <location>
        <begin position="98"/>
        <end position="119"/>
    </location>
</feature>
<organism evidence="2 3">
    <name type="scientific">Marinicauda algicola</name>
    <dbReference type="NCBI Taxonomy" id="2029849"/>
    <lineage>
        <taxon>Bacteria</taxon>
        <taxon>Pseudomonadati</taxon>
        <taxon>Pseudomonadota</taxon>
        <taxon>Alphaproteobacteria</taxon>
        <taxon>Maricaulales</taxon>
        <taxon>Maricaulaceae</taxon>
        <taxon>Marinicauda</taxon>
    </lineage>
</organism>
<feature type="transmembrane region" description="Helical" evidence="1">
    <location>
        <begin position="151"/>
        <end position="176"/>
    </location>
</feature>
<evidence type="ECO:0000313" key="3">
    <source>
        <dbReference type="Proteomes" id="UP000308054"/>
    </source>
</evidence>
<feature type="transmembrane region" description="Helical" evidence="1">
    <location>
        <begin position="31"/>
        <end position="52"/>
    </location>
</feature>
<keyword evidence="1" id="KW-0472">Membrane</keyword>
<evidence type="ECO:0000313" key="2">
    <source>
        <dbReference type="EMBL" id="TGY90580.1"/>
    </source>
</evidence>
<accession>A0A4S2H4K0</accession>
<keyword evidence="1" id="KW-1133">Transmembrane helix</keyword>